<protein>
    <submittedName>
        <fullName evidence="2">DciA family protein</fullName>
    </submittedName>
</protein>
<dbReference type="PANTHER" id="PTHR36456:SF1">
    <property type="entry name" value="UPF0232 PROTEIN SCO3875"/>
    <property type="match status" value="1"/>
</dbReference>
<dbReference type="RefSeq" id="WP_318750735.1">
    <property type="nucleotide sequence ID" value="NZ_CP132508.1"/>
</dbReference>
<organism evidence="2 3">
    <name type="scientific">Thermaerobacter composti</name>
    <dbReference type="NCBI Taxonomy" id="554949"/>
    <lineage>
        <taxon>Bacteria</taxon>
        <taxon>Bacillati</taxon>
        <taxon>Bacillota</taxon>
        <taxon>Clostridia</taxon>
        <taxon>Eubacteriales</taxon>
        <taxon>Clostridiales Family XVII. Incertae Sedis</taxon>
        <taxon>Thermaerobacter</taxon>
    </lineage>
</organism>
<proteinExistence type="predicted"/>
<evidence type="ECO:0000313" key="3">
    <source>
        <dbReference type="Proteomes" id="UP001304683"/>
    </source>
</evidence>
<feature type="region of interest" description="Disordered" evidence="1">
    <location>
        <begin position="1"/>
        <end position="60"/>
    </location>
</feature>
<dbReference type="InterPro" id="IPR007922">
    <property type="entry name" value="DciA-like"/>
</dbReference>
<dbReference type="Proteomes" id="UP001304683">
    <property type="component" value="Chromosome"/>
</dbReference>
<name>A0ABZ0QQ23_9FIRM</name>
<dbReference type="EMBL" id="CP132508">
    <property type="protein sequence ID" value="WPD19118.1"/>
    <property type="molecule type" value="Genomic_DNA"/>
</dbReference>
<reference evidence="2 3" key="1">
    <citation type="submission" date="2023-08" db="EMBL/GenBank/DDBJ databases">
        <title>Genome sequence of Thermaerobacter compostii strain Ins1, a spore-forming filamentous bacterium isolated from a deep geothermal reservoir.</title>
        <authorList>
            <person name="Bregnard D."/>
            <person name="Gonzalez D."/>
            <person name="Junier P."/>
        </authorList>
    </citation>
    <scope>NUCLEOTIDE SEQUENCE [LARGE SCALE GENOMIC DNA]</scope>
    <source>
        <strain evidence="2 3">Ins1</strain>
    </source>
</reference>
<dbReference type="Pfam" id="PF05258">
    <property type="entry name" value="DciA"/>
    <property type="match status" value="1"/>
</dbReference>
<evidence type="ECO:0000256" key="1">
    <source>
        <dbReference type="SAM" id="MobiDB-lite"/>
    </source>
</evidence>
<accession>A0ABZ0QQ23</accession>
<feature type="compositionally biased region" description="Low complexity" evidence="1">
    <location>
        <begin position="205"/>
        <end position="229"/>
    </location>
</feature>
<sequence>MSKEPPDVGGCGGRVPAGHRDGAASASAGGGATDSGRGGPTRAPIRSEVPHPGRGRGGAAPLGPVLDALLARLGLATQVRRHRALRLWDQVVGPVIAARARPYRLTGDVLWVAVRHPGWAQELAYLKATILRDLNAAVGGPALRDLRFTTGPGPRQGPARPTTTRGAAVPRSPACGDGVGQAAATRAPDGAAAPETGMTGPPVTAPRAAASQARPAPGPPSTGSSSPRGEGAGGAAAGACQDAELQAAAARWLQAARRRRRWALERGWQPCASCGSLYPPHPGRSMAVAGAGRHGGNGSPRLEASSGEALCPACRAARQEALRLRVRTLLERDPWLACGQVAAALGEPVEAVARLYREERTALQEHWRARLRVAATRLRKGEPPAAETRSLLLRYALLRTGADPGRLDGAAAREALGPRLAPLWDACFGPPSAGSGPSPRRPAASPRPARRGARPPAGSDAGDRRR</sequence>
<gene>
    <name evidence="2" type="ORF">Q5761_00020</name>
</gene>
<feature type="compositionally biased region" description="Low complexity" evidence="1">
    <location>
        <begin position="429"/>
        <end position="447"/>
    </location>
</feature>
<feature type="region of interest" description="Disordered" evidence="1">
    <location>
        <begin position="427"/>
        <end position="466"/>
    </location>
</feature>
<feature type="region of interest" description="Disordered" evidence="1">
    <location>
        <begin position="144"/>
        <end position="238"/>
    </location>
</feature>
<evidence type="ECO:0000313" key="2">
    <source>
        <dbReference type="EMBL" id="WPD19118.1"/>
    </source>
</evidence>
<feature type="compositionally biased region" description="Gly residues" evidence="1">
    <location>
        <begin position="28"/>
        <end position="39"/>
    </location>
</feature>
<keyword evidence="3" id="KW-1185">Reference proteome</keyword>
<feature type="compositionally biased region" description="Low complexity" evidence="1">
    <location>
        <begin position="182"/>
        <end position="193"/>
    </location>
</feature>
<dbReference type="PANTHER" id="PTHR36456">
    <property type="entry name" value="UPF0232 PROTEIN SCO3875"/>
    <property type="match status" value="1"/>
</dbReference>